<gene>
    <name evidence="3" type="ORF">SISNIDRAFT_484294</name>
</gene>
<dbReference type="EMBL" id="KV419403">
    <property type="protein sequence ID" value="KZS94760.1"/>
    <property type="molecule type" value="Genomic_DNA"/>
</dbReference>
<feature type="region of interest" description="Disordered" evidence="1">
    <location>
        <begin position="246"/>
        <end position="359"/>
    </location>
</feature>
<keyword evidence="4" id="KW-1185">Reference proteome</keyword>
<evidence type="ECO:0000313" key="3">
    <source>
        <dbReference type="EMBL" id="KZS94760.1"/>
    </source>
</evidence>
<keyword evidence="2" id="KW-0812">Transmembrane</keyword>
<evidence type="ECO:0000256" key="1">
    <source>
        <dbReference type="SAM" id="MobiDB-lite"/>
    </source>
</evidence>
<organism evidence="3 4">
    <name type="scientific">Sistotremastrum niveocremeum HHB9708</name>
    <dbReference type="NCBI Taxonomy" id="1314777"/>
    <lineage>
        <taxon>Eukaryota</taxon>
        <taxon>Fungi</taxon>
        <taxon>Dikarya</taxon>
        <taxon>Basidiomycota</taxon>
        <taxon>Agaricomycotina</taxon>
        <taxon>Agaricomycetes</taxon>
        <taxon>Sistotremastrales</taxon>
        <taxon>Sistotremastraceae</taxon>
        <taxon>Sertulicium</taxon>
        <taxon>Sertulicium niveocremeum</taxon>
    </lineage>
</organism>
<dbReference type="OrthoDB" id="3263296at2759"/>
<keyword evidence="2" id="KW-1133">Transmembrane helix</keyword>
<protein>
    <submittedName>
        <fullName evidence="3">Uncharacterized protein</fullName>
    </submittedName>
</protein>
<proteinExistence type="predicted"/>
<feature type="compositionally biased region" description="Low complexity" evidence="1">
    <location>
        <begin position="278"/>
        <end position="292"/>
    </location>
</feature>
<reference evidence="3 4" key="1">
    <citation type="journal article" date="2016" name="Mol. Biol. Evol.">
        <title>Comparative Genomics of Early-Diverging Mushroom-Forming Fungi Provides Insights into the Origins of Lignocellulose Decay Capabilities.</title>
        <authorList>
            <person name="Nagy L.G."/>
            <person name="Riley R."/>
            <person name="Tritt A."/>
            <person name="Adam C."/>
            <person name="Daum C."/>
            <person name="Floudas D."/>
            <person name="Sun H."/>
            <person name="Yadav J.S."/>
            <person name="Pangilinan J."/>
            <person name="Larsson K.H."/>
            <person name="Matsuura K."/>
            <person name="Barry K."/>
            <person name="Labutti K."/>
            <person name="Kuo R."/>
            <person name="Ohm R.A."/>
            <person name="Bhattacharya S.S."/>
            <person name="Shirouzu T."/>
            <person name="Yoshinaga Y."/>
            <person name="Martin F.M."/>
            <person name="Grigoriev I.V."/>
            <person name="Hibbett D.S."/>
        </authorList>
    </citation>
    <scope>NUCLEOTIDE SEQUENCE [LARGE SCALE GENOMIC DNA]</scope>
    <source>
        <strain evidence="3 4">HHB9708</strain>
    </source>
</reference>
<accession>A0A164W5S9</accession>
<feature type="compositionally biased region" description="Low complexity" evidence="1">
    <location>
        <begin position="99"/>
        <end position="124"/>
    </location>
</feature>
<dbReference type="STRING" id="1314777.A0A164W5S9"/>
<feature type="compositionally biased region" description="Polar residues" evidence="1">
    <location>
        <begin position="332"/>
        <end position="348"/>
    </location>
</feature>
<feature type="compositionally biased region" description="Low complexity" evidence="1">
    <location>
        <begin position="473"/>
        <end position="493"/>
    </location>
</feature>
<name>A0A164W5S9_9AGAM</name>
<dbReference type="AlphaFoldDB" id="A0A164W5S9"/>
<evidence type="ECO:0000256" key="2">
    <source>
        <dbReference type="SAM" id="Phobius"/>
    </source>
</evidence>
<feature type="transmembrane region" description="Helical" evidence="2">
    <location>
        <begin position="201"/>
        <end position="223"/>
    </location>
</feature>
<keyword evidence="2" id="KW-0472">Membrane</keyword>
<sequence>MVFGNVFAHGRSHFAPLEKKLRHRHVVELDARFSPTWSGNAATPPATTAVVPNTPVPPEPTSPAPVPPATTPEQDSSITHTSTTVVVVTTVGTPPPIDTSKTTALTSTPSLPATTSSTTPLTSTTSSTLSFIVPSSSSTPPVVVVTALPPTSTPTSAPPATFLSLPMGTGGAVPTTHSTVSASAASQSASNDSSALSTGSIAGIVAASLVAIGVIVTVVLYFIRRHSHEEEENSFSRRDFMRQSVAINDEPTYPNMSQQPRPPSMFERRAGAAGVGAHGFNPNQNNSNSSNQHDQYMMPPPLPPTANPFSPSASPMSPDYPQYEGAPHNEMVQHSVQPLTRTPSSPYGQQEHRQGAEEEEYAEEPNYLEMSRASVTPYQAAQYAEIQRRLNAPALVPPVPSMPASNYTASESDMHEDELRPPGAMHQRIDSNPPVLPDLPRAFSPVNVGPYAFPMPGAPGAPPRSVLASNERAASPANSNGNGNGNAKGLAPPSAYHKPRVVSVPESAYAPETPSATEHEHGQHATPNDGGKGRPETMYNEEDIYGGI</sequence>
<evidence type="ECO:0000313" key="4">
    <source>
        <dbReference type="Proteomes" id="UP000076722"/>
    </source>
</evidence>
<dbReference type="CDD" id="cd12087">
    <property type="entry name" value="TM_EGFR-like"/>
    <property type="match status" value="1"/>
</dbReference>
<feature type="compositionally biased region" description="Pro residues" evidence="1">
    <location>
        <begin position="54"/>
        <end position="70"/>
    </location>
</feature>
<feature type="region of interest" description="Disordered" evidence="1">
    <location>
        <begin position="37"/>
        <end position="124"/>
    </location>
</feature>
<dbReference type="Proteomes" id="UP000076722">
    <property type="component" value="Unassembled WGS sequence"/>
</dbReference>
<feature type="region of interest" description="Disordered" evidence="1">
    <location>
        <begin position="461"/>
        <end position="548"/>
    </location>
</feature>
<feature type="compositionally biased region" description="Low complexity" evidence="1">
    <location>
        <begin position="79"/>
        <end position="92"/>
    </location>
</feature>
<feature type="compositionally biased region" description="Acidic residues" evidence="1">
    <location>
        <begin position="539"/>
        <end position="548"/>
    </location>
</feature>
<feature type="compositionally biased region" description="Low complexity" evidence="1">
    <location>
        <begin position="41"/>
        <end position="53"/>
    </location>
</feature>